<gene>
    <name evidence="1" type="ORF">FA95DRAFT_23882</name>
</gene>
<organism evidence="1 2">
    <name type="scientific">Auriscalpium vulgare</name>
    <dbReference type="NCBI Taxonomy" id="40419"/>
    <lineage>
        <taxon>Eukaryota</taxon>
        <taxon>Fungi</taxon>
        <taxon>Dikarya</taxon>
        <taxon>Basidiomycota</taxon>
        <taxon>Agaricomycotina</taxon>
        <taxon>Agaricomycetes</taxon>
        <taxon>Russulales</taxon>
        <taxon>Auriscalpiaceae</taxon>
        <taxon>Auriscalpium</taxon>
    </lineage>
</organism>
<evidence type="ECO:0000313" key="2">
    <source>
        <dbReference type="Proteomes" id="UP000814033"/>
    </source>
</evidence>
<name>A0ACB8SCV7_9AGAM</name>
<reference evidence="1" key="1">
    <citation type="submission" date="2021-02" db="EMBL/GenBank/DDBJ databases">
        <authorList>
            <consortium name="DOE Joint Genome Institute"/>
            <person name="Ahrendt S."/>
            <person name="Looney B.P."/>
            <person name="Miyauchi S."/>
            <person name="Morin E."/>
            <person name="Drula E."/>
            <person name="Courty P.E."/>
            <person name="Chicoki N."/>
            <person name="Fauchery L."/>
            <person name="Kohler A."/>
            <person name="Kuo A."/>
            <person name="Labutti K."/>
            <person name="Pangilinan J."/>
            <person name="Lipzen A."/>
            <person name="Riley R."/>
            <person name="Andreopoulos W."/>
            <person name="He G."/>
            <person name="Johnson J."/>
            <person name="Barry K.W."/>
            <person name="Grigoriev I.V."/>
            <person name="Nagy L."/>
            <person name="Hibbett D."/>
            <person name="Henrissat B."/>
            <person name="Matheny P.B."/>
            <person name="Labbe J."/>
            <person name="Martin F."/>
        </authorList>
    </citation>
    <scope>NUCLEOTIDE SEQUENCE</scope>
    <source>
        <strain evidence="1">FP105234-sp</strain>
    </source>
</reference>
<dbReference type="EMBL" id="MU275838">
    <property type="protein sequence ID" value="KAI0053982.1"/>
    <property type="molecule type" value="Genomic_DNA"/>
</dbReference>
<protein>
    <submittedName>
        <fullName evidence="1">Uncharacterized protein</fullName>
    </submittedName>
</protein>
<dbReference type="Proteomes" id="UP000814033">
    <property type="component" value="Unassembled WGS sequence"/>
</dbReference>
<reference evidence="1" key="2">
    <citation type="journal article" date="2022" name="New Phytol.">
        <title>Evolutionary transition to the ectomycorrhizal habit in the genomes of a hyperdiverse lineage of mushroom-forming fungi.</title>
        <authorList>
            <person name="Looney B."/>
            <person name="Miyauchi S."/>
            <person name="Morin E."/>
            <person name="Drula E."/>
            <person name="Courty P.E."/>
            <person name="Kohler A."/>
            <person name="Kuo A."/>
            <person name="LaButti K."/>
            <person name="Pangilinan J."/>
            <person name="Lipzen A."/>
            <person name="Riley R."/>
            <person name="Andreopoulos W."/>
            <person name="He G."/>
            <person name="Johnson J."/>
            <person name="Nolan M."/>
            <person name="Tritt A."/>
            <person name="Barry K.W."/>
            <person name="Grigoriev I.V."/>
            <person name="Nagy L.G."/>
            <person name="Hibbett D."/>
            <person name="Henrissat B."/>
            <person name="Matheny P.B."/>
            <person name="Labbe J."/>
            <person name="Martin F.M."/>
        </authorList>
    </citation>
    <scope>NUCLEOTIDE SEQUENCE</scope>
    <source>
        <strain evidence="1">FP105234-sp</strain>
    </source>
</reference>
<accession>A0ACB8SCV7</accession>
<keyword evidence="2" id="KW-1185">Reference proteome</keyword>
<sequence>MSLCSWPLLGNPRLWPKGSYLASPANRGYGRRRGRTGALASVNHIEHPPATYLDAHRSSVSLHRANSFPSRSAPTRVCGHAHPAHSASSARQALSWTMRPCHIANYRVFYARIRPRGHSAVSPALDTSGRRQHSLSLRSFCGRAPSLSRASCRASAQIPAATQPGGLAPGENLGLACSMPSGACLRCAMFPSFLPSTSLSPCSRSAVGASFRAFTDHWPVGD</sequence>
<comment type="caution">
    <text evidence="1">The sequence shown here is derived from an EMBL/GenBank/DDBJ whole genome shotgun (WGS) entry which is preliminary data.</text>
</comment>
<proteinExistence type="predicted"/>
<evidence type="ECO:0000313" key="1">
    <source>
        <dbReference type="EMBL" id="KAI0053982.1"/>
    </source>
</evidence>